<accession>A0A438EZV0</accession>
<dbReference type="EMBL" id="QGNW01001152">
    <property type="protein sequence ID" value="RVW53269.1"/>
    <property type="molecule type" value="Genomic_DNA"/>
</dbReference>
<sequence length="387" mass="43114">MDQIWREVGSTVVGGGGALRKGKSGKSFKMVWNEGGRGYKPELRKKDTGSFLLCSVVVSEKKGTTFTKTTQGVFCFVQWWFQRRKGRPLQKQLGEFSPLFRFSLEKSKAAVSWLEDSEGEVPPKGVSFAEVVSRGMNECLAGRWGVSANLVSDLGVLKSWTRIYWRLDGKILQLDWWRPEVDCLRDGVTVNEVWARMLELPLHLWGRELFKNFGDACGGFVAMDEKAEKRHLQVFNIQLWWEIPPWMTSMGSKEWRSGSEVREEGKDCSHAIGRVGRDNKKSVVEVLQVLDFELSPSMHATAAKAISRNSGSSFLMEQVGEAGSKPSMSPGATDKSGLYSLAKGFLLGQPKFTKRPTILEGSVGELVLDGPRPSASGFAKDKPGFFK</sequence>
<evidence type="ECO:0000313" key="1">
    <source>
        <dbReference type="EMBL" id="RVW53269.1"/>
    </source>
</evidence>
<comment type="caution">
    <text evidence="1">The sequence shown here is derived from an EMBL/GenBank/DDBJ whole genome shotgun (WGS) entry which is preliminary data.</text>
</comment>
<dbReference type="PANTHER" id="PTHR34427:SF5">
    <property type="entry name" value="DUF4283 DOMAIN-CONTAINING PROTEIN"/>
    <property type="match status" value="1"/>
</dbReference>
<gene>
    <name evidence="1" type="ORF">CK203_091629</name>
</gene>
<protein>
    <submittedName>
        <fullName evidence="1">Uncharacterized protein</fullName>
    </submittedName>
</protein>
<organism evidence="1 2">
    <name type="scientific">Vitis vinifera</name>
    <name type="common">Grape</name>
    <dbReference type="NCBI Taxonomy" id="29760"/>
    <lineage>
        <taxon>Eukaryota</taxon>
        <taxon>Viridiplantae</taxon>
        <taxon>Streptophyta</taxon>
        <taxon>Embryophyta</taxon>
        <taxon>Tracheophyta</taxon>
        <taxon>Spermatophyta</taxon>
        <taxon>Magnoliopsida</taxon>
        <taxon>eudicotyledons</taxon>
        <taxon>Gunneridae</taxon>
        <taxon>Pentapetalae</taxon>
        <taxon>rosids</taxon>
        <taxon>Vitales</taxon>
        <taxon>Vitaceae</taxon>
        <taxon>Viteae</taxon>
        <taxon>Vitis</taxon>
    </lineage>
</organism>
<name>A0A438EZV0_VITVI</name>
<dbReference type="PANTHER" id="PTHR34427">
    <property type="entry name" value="DUF4283 DOMAIN PROTEIN"/>
    <property type="match status" value="1"/>
</dbReference>
<proteinExistence type="predicted"/>
<reference evidence="1 2" key="1">
    <citation type="journal article" date="2018" name="PLoS Genet.">
        <title>Population sequencing reveals clonal diversity and ancestral inbreeding in the grapevine cultivar Chardonnay.</title>
        <authorList>
            <person name="Roach M.J."/>
            <person name="Johnson D.L."/>
            <person name="Bohlmann J."/>
            <person name="van Vuuren H.J."/>
            <person name="Jones S.J."/>
            <person name="Pretorius I.S."/>
            <person name="Schmidt S.A."/>
            <person name="Borneman A.R."/>
        </authorList>
    </citation>
    <scope>NUCLEOTIDE SEQUENCE [LARGE SCALE GENOMIC DNA]</scope>
    <source>
        <strain evidence="2">cv. Chardonnay</strain>
        <tissue evidence="1">Leaf</tissue>
    </source>
</reference>
<dbReference type="Proteomes" id="UP000288805">
    <property type="component" value="Unassembled WGS sequence"/>
</dbReference>
<evidence type="ECO:0000313" key="2">
    <source>
        <dbReference type="Proteomes" id="UP000288805"/>
    </source>
</evidence>
<dbReference type="AlphaFoldDB" id="A0A438EZV0"/>